<name>A0A1Z5KR27_FISSO</name>
<dbReference type="OrthoDB" id="45035at2759"/>
<accession>A0A1Z5KR27</accession>
<comment type="caution">
    <text evidence="3">The sequence shown here is derived from an EMBL/GenBank/DDBJ whole genome shotgun (WGS) entry which is preliminary data.</text>
</comment>
<evidence type="ECO:0000256" key="1">
    <source>
        <dbReference type="SAM" id="Phobius"/>
    </source>
</evidence>
<keyword evidence="4" id="KW-1185">Reference proteome</keyword>
<organism evidence="3 4">
    <name type="scientific">Fistulifera solaris</name>
    <name type="common">Oleaginous diatom</name>
    <dbReference type="NCBI Taxonomy" id="1519565"/>
    <lineage>
        <taxon>Eukaryota</taxon>
        <taxon>Sar</taxon>
        <taxon>Stramenopiles</taxon>
        <taxon>Ochrophyta</taxon>
        <taxon>Bacillariophyta</taxon>
        <taxon>Bacillariophyceae</taxon>
        <taxon>Bacillariophycidae</taxon>
        <taxon>Naviculales</taxon>
        <taxon>Naviculaceae</taxon>
        <taxon>Fistulifera</taxon>
    </lineage>
</organism>
<evidence type="ECO:0000313" key="4">
    <source>
        <dbReference type="Proteomes" id="UP000198406"/>
    </source>
</evidence>
<dbReference type="Proteomes" id="UP000198406">
    <property type="component" value="Unassembled WGS sequence"/>
</dbReference>
<protein>
    <recommendedName>
        <fullName evidence="5">Plastid lipid-associated protein/fibrillin conserved domain-containing protein</fullName>
    </recommendedName>
</protein>
<feature type="signal peptide" evidence="2">
    <location>
        <begin position="1"/>
        <end position="17"/>
    </location>
</feature>
<sequence length="319" mass="35213">MARSLHSLLALILLIRADSLISPCPSLRRIVKPLYSSVTDKVDRLLELVQHNSDETSIRQTIEELSASNCPGSDSENNESLFTPLLGNYNVSFTLPNAPNERPVGGKWNRGPFVIESQWQHLIPKKVQNSVAQAVNMIIVRVLCWRIYVILRGDAFRLSSLDRDRVSAVRNTPDGLSPLTVRADFDPPRVVLCTRQNKVLLSLSLGPTSSVFLDTTFCDNRVRIGKGSKGSRFVFVRSTDPVADEWKSLVAHKPVGKRQLVSFFGSFGLASLIGIWQCAGILRILSILGMLLCWPSALLAAVSTGGIEEDDPTMMEGTR</sequence>
<dbReference type="EMBL" id="BDSP01000279">
    <property type="protein sequence ID" value="GAX28774.1"/>
    <property type="molecule type" value="Genomic_DNA"/>
</dbReference>
<reference evidence="3 4" key="1">
    <citation type="journal article" date="2015" name="Plant Cell">
        <title>Oil accumulation by the oleaginous diatom Fistulifera solaris as revealed by the genome and transcriptome.</title>
        <authorList>
            <person name="Tanaka T."/>
            <person name="Maeda Y."/>
            <person name="Veluchamy A."/>
            <person name="Tanaka M."/>
            <person name="Abida H."/>
            <person name="Marechal E."/>
            <person name="Bowler C."/>
            <person name="Muto M."/>
            <person name="Sunaga Y."/>
            <person name="Tanaka M."/>
            <person name="Yoshino T."/>
            <person name="Taniguchi T."/>
            <person name="Fukuda Y."/>
            <person name="Nemoto M."/>
            <person name="Matsumoto M."/>
            <person name="Wong P.S."/>
            <person name="Aburatani S."/>
            <person name="Fujibuchi W."/>
        </authorList>
    </citation>
    <scope>NUCLEOTIDE SEQUENCE [LARGE SCALE GENOMIC DNA]</scope>
    <source>
        <strain evidence="3 4">JPCC DA0580</strain>
    </source>
</reference>
<evidence type="ECO:0008006" key="5">
    <source>
        <dbReference type="Google" id="ProtNLM"/>
    </source>
</evidence>
<feature type="transmembrane region" description="Helical" evidence="1">
    <location>
        <begin position="260"/>
        <end position="278"/>
    </location>
</feature>
<proteinExistence type="predicted"/>
<dbReference type="AlphaFoldDB" id="A0A1Z5KR27"/>
<evidence type="ECO:0000313" key="3">
    <source>
        <dbReference type="EMBL" id="GAX28774.1"/>
    </source>
</evidence>
<dbReference type="InParanoid" id="A0A1Z5KR27"/>
<keyword evidence="2" id="KW-0732">Signal</keyword>
<gene>
    <name evidence="3" type="ORF">FisN_25Lh168</name>
</gene>
<keyword evidence="1" id="KW-0812">Transmembrane</keyword>
<feature type="chain" id="PRO_5011967004" description="Plastid lipid-associated protein/fibrillin conserved domain-containing protein" evidence="2">
    <location>
        <begin position="18"/>
        <end position="319"/>
    </location>
</feature>
<keyword evidence="1" id="KW-1133">Transmembrane helix</keyword>
<keyword evidence="1" id="KW-0472">Membrane</keyword>
<evidence type="ECO:0000256" key="2">
    <source>
        <dbReference type="SAM" id="SignalP"/>
    </source>
</evidence>
<feature type="transmembrane region" description="Helical" evidence="1">
    <location>
        <begin position="285"/>
        <end position="307"/>
    </location>
</feature>